<feature type="domain" description="LD-carboxypeptidase N-terminal" evidence="6">
    <location>
        <begin position="16"/>
        <end position="140"/>
    </location>
</feature>
<dbReference type="InterPro" id="IPR040449">
    <property type="entry name" value="Peptidase_S66_N"/>
</dbReference>
<organism evidence="8 9">
    <name type="scientific">Paeniclostridium hominis</name>
    <dbReference type="NCBI Taxonomy" id="2764329"/>
    <lineage>
        <taxon>Bacteria</taxon>
        <taxon>Bacillati</taxon>
        <taxon>Bacillota</taxon>
        <taxon>Clostridia</taxon>
        <taxon>Peptostreptococcales</taxon>
        <taxon>Peptostreptococcaceae</taxon>
        <taxon>Paeniclostridium</taxon>
    </lineage>
</organism>
<dbReference type="InterPro" id="IPR029062">
    <property type="entry name" value="Class_I_gatase-like"/>
</dbReference>
<evidence type="ECO:0000256" key="2">
    <source>
        <dbReference type="ARBA" id="ARBA00022645"/>
    </source>
</evidence>
<sequence length="312" mass="35487">MINLIYPRKLNKGDTIGIIAPSSPYRALCKESLNYELYNIKKTIENFGYKVKMGSTCYLSYKGYLAGTDEDRVKDIEIMFEDKSIDAILCLKGGYGTPRILDKINYDIIKNNPKIFIGYSDITALHIAFNQICNLVTFHGIMAATVSNWDEFTYNSFMDILDMKENLELKNPEDEELYTLVKGSANGIIIGGNLSLIASTIGTSYEIDVKDKILFIEEIGESIYKIDRMLTQLELSGKFNDCKGIIFGDFEDCNKEREEDYDLYDLLLNKIKKYNKPCIYNLQSGHCKPMISMPLGVNCELDATNKKIILTK</sequence>
<evidence type="ECO:0000313" key="8">
    <source>
        <dbReference type="EMBL" id="MBC6003301.1"/>
    </source>
</evidence>
<dbReference type="Pfam" id="PF02016">
    <property type="entry name" value="Peptidase_S66"/>
    <property type="match status" value="1"/>
</dbReference>
<comment type="similarity">
    <text evidence="1">Belongs to the peptidase S66 family.</text>
</comment>
<evidence type="ECO:0000256" key="3">
    <source>
        <dbReference type="ARBA" id="ARBA00022670"/>
    </source>
</evidence>
<dbReference type="InterPro" id="IPR027478">
    <property type="entry name" value="LdcA_N"/>
</dbReference>
<dbReference type="InterPro" id="IPR003507">
    <property type="entry name" value="S66_fam"/>
</dbReference>
<keyword evidence="4" id="KW-0378">Hydrolase</keyword>
<comment type="caution">
    <text evidence="8">The sequence shown here is derived from an EMBL/GenBank/DDBJ whole genome shotgun (WGS) entry which is preliminary data.</text>
</comment>
<evidence type="ECO:0000313" key="9">
    <source>
        <dbReference type="Proteomes" id="UP000611796"/>
    </source>
</evidence>
<dbReference type="SUPFAM" id="SSF141986">
    <property type="entry name" value="LD-carboxypeptidase A C-terminal domain-like"/>
    <property type="match status" value="1"/>
</dbReference>
<dbReference type="RefSeq" id="WP_187005569.1">
    <property type="nucleotide sequence ID" value="NZ_JACRWD010000001.1"/>
</dbReference>
<dbReference type="CDD" id="cd07025">
    <property type="entry name" value="Peptidase_S66"/>
    <property type="match status" value="1"/>
</dbReference>
<keyword evidence="9" id="KW-1185">Reference proteome</keyword>
<dbReference type="PANTHER" id="PTHR30237:SF2">
    <property type="entry name" value="MUREIN TETRAPEPTIDE CARBOXYPEPTIDASE"/>
    <property type="match status" value="1"/>
</dbReference>
<keyword evidence="2" id="KW-0121">Carboxypeptidase</keyword>
<feature type="domain" description="LD-carboxypeptidase C-terminal" evidence="7">
    <location>
        <begin position="187"/>
        <end position="301"/>
    </location>
</feature>
<dbReference type="Proteomes" id="UP000611796">
    <property type="component" value="Unassembled WGS sequence"/>
</dbReference>
<name>A0ABR7K2H2_9FIRM</name>
<dbReference type="PIRSF" id="PIRSF028757">
    <property type="entry name" value="LD-carboxypeptidase"/>
    <property type="match status" value="1"/>
</dbReference>
<dbReference type="Gene3D" id="3.50.30.60">
    <property type="entry name" value="LD-carboxypeptidase A C-terminal domain-like"/>
    <property type="match status" value="1"/>
</dbReference>
<dbReference type="InterPro" id="IPR027461">
    <property type="entry name" value="Carboxypeptidase_A_C_sf"/>
</dbReference>
<dbReference type="InterPro" id="IPR040921">
    <property type="entry name" value="Peptidase_S66C"/>
</dbReference>
<evidence type="ECO:0000256" key="5">
    <source>
        <dbReference type="ARBA" id="ARBA00022825"/>
    </source>
</evidence>
<keyword evidence="3" id="KW-0645">Protease</keyword>
<dbReference type="PANTHER" id="PTHR30237">
    <property type="entry name" value="MURAMOYLTETRAPEPTIDE CARBOXYPEPTIDASE"/>
    <property type="match status" value="1"/>
</dbReference>
<evidence type="ECO:0000256" key="4">
    <source>
        <dbReference type="ARBA" id="ARBA00022801"/>
    </source>
</evidence>
<protein>
    <submittedName>
        <fullName evidence="8">LD-carboxypeptidase</fullName>
    </submittedName>
</protein>
<dbReference type="Gene3D" id="3.40.50.10740">
    <property type="entry name" value="Class I glutamine amidotransferase-like"/>
    <property type="match status" value="1"/>
</dbReference>
<evidence type="ECO:0000259" key="7">
    <source>
        <dbReference type="Pfam" id="PF17676"/>
    </source>
</evidence>
<proteinExistence type="inferred from homology"/>
<dbReference type="EMBL" id="JACRWD010000001">
    <property type="protein sequence ID" value="MBC6003301.1"/>
    <property type="molecule type" value="Genomic_DNA"/>
</dbReference>
<evidence type="ECO:0000259" key="6">
    <source>
        <dbReference type="Pfam" id="PF02016"/>
    </source>
</evidence>
<gene>
    <name evidence="8" type="ORF">H8891_05775</name>
</gene>
<reference evidence="8 9" key="1">
    <citation type="submission" date="2020-08" db="EMBL/GenBank/DDBJ databases">
        <authorList>
            <person name="Liu C."/>
            <person name="Sun Q."/>
        </authorList>
    </citation>
    <scope>NUCLEOTIDE SEQUENCE [LARGE SCALE GENOMIC DNA]</scope>
    <source>
        <strain evidence="8 9">NSJ-45</strain>
    </source>
</reference>
<accession>A0ABR7K2H2</accession>
<evidence type="ECO:0000256" key="1">
    <source>
        <dbReference type="ARBA" id="ARBA00010233"/>
    </source>
</evidence>
<dbReference type="Pfam" id="PF17676">
    <property type="entry name" value="Peptidase_S66C"/>
    <property type="match status" value="1"/>
</dbReference>
<dbReference type="SUPFAM" id="SSF52317">
    <property type="entry name" value="Class I glutamine amidotransferase-like"/>
    <property type="match status" value="1"/>
</dbReference>
<keyword evidence="5" id="KW-0720">Serine protease</keyword>